<gene>
    <name evidence="3" type="primary">Acey_s0232.g3050</name>
    <name evidence="3" type="ORF">Y032_0232g3050</name>
</gene>
<feature type="compositionally biased region" description="Polar residues" evidence="1">
    <location>
        <begin position="1"/>
        <end position="17"/>
    </location>
</feature>
<keyword evidence="4" id="KW-1185">Reference proteome</keyword>
<evidence type="ECO:0000313" key="3">
    <source>
        <dbReference type="EMBL" id="EYB89431.1"/>
    </source>
</evidence>
<dbReference type="AlphaFoldDB" id="A0A016SGF6"/>
<reference evidence="4" key="1">
    <citation type="journal article" date="2015" name="Nat. Genet.">
        <title>The genome and transcriptome of the zoonotic hookworm Ancylostoma ceylanicum identify infection-specific gene families.</title>
        <authorList>
            <person name="Schwarz E.M."/>
            <person name="Hu Y."/>
            <person name="Antoshechkin I."/>
            <person name="Miller M.M."/>
            <person name="Sternberg P.W."/>
            <person name="Aroian R.V."/>
        </authorList>
    </citation>
    <scope>NUCLEOTIDE SEQUENCE</scope>
    <source>
        <strain evidence="4">HY135</strain>
    </source>
</reference>
<evidence type="ECO:0000256" key="1">
    <source>
        <dbReference type="SAM" id="MobiDB-lite"/>
    </source>
</evidence>
<dbReference type="Proteomes" id="UP000024635">
    <property type="component" value="Unassembled WGS sequence"/>
</dbReference>
<keyword evidence="2" id="KW-0472">Membrane</keyword>
<feature type="region of interest" description="Disordered" evidence="1">
    <location>
        <begin position="1"/>
        <end position="32"/>
    </location>
</feature>
<protein>
    <submittedName>
        <fullName evidence="3">Uncharacterized protein</fullName>
    </submittedName>
</protein>
<organism evidence="3 4">
    <name type="scientific">Ancylostoma ceylanicum</name>
    <dbReference type="NCBI Taxonomy" id="53326"/>
    <lineage>
        <taxon>Eukaryota</taxon>
        <taxon>Metazoa</taxon>
        <taxon>Ecdysozoa</taxon>
        <taxon>Nematoda</taxon>
        <taxon>Chromadorea</taxon>
        <taxon>Rhabditida</taxon>
        <taxon>Rhabditina</taxon>
        <taxon>Rhabditomorpha</taxon>
        <taxon>Strongyloidea</taxon>
        <taxon>Ancylostomatidae</taxon>
        <taxon>Ancylostomatinae</taxon>
        <taxon>Ancylostoma</taxon>
    </lineage>
</organism>
<keyword evidence="2" id="KW-1133">Transmembrane helix</keyword>
<name>A0A016SGF6_9BILA</name>
<proteinExistence type="predicted"/>
<evidence type="ECO:0000256" key="2">
    <source>
        <dbReference type="SAM" id="Phobius"/>
    </source>
</evidence>
<accession>A0A016SGF6</accession>
<feature type="transmembrane region" description="Helical" evidence="2">
    <location>
        <begin position="71"/>
        <end position="91"/>
    </location>
</feature>
<evidence type="ECO:0000313" key="4">
    <source>
        <dbReference type="Proteomes" id="UP000024635"/>
    </source>
</evidence>
<comment type="caution">
    <text evidence="3">The sequence shown here is derived from an EMBL/GenBank/DDBJ whole genome shotgun (WGS) entry which is preliminary data.</text>
</comment>
<sequence>MEMDSTPSSAGERSVTPSALAEEDPWSRKPWNSRTNVCSILITITSLAVRLTPDFKTFPYARFARMTSARIYFSGIIVMPIFAPSPLNALSHKNGLIKEDRSRLSEQFYHFLE</sequence>
<keyword evidence="2" id="KW-0812">Transmembrane</keyword>
<dbReference type="EMBL" id="JARK01001568">
    <property type="protein sequence ID" value="EYB89431.1"/>
    <property type="molecule type" value="Genomic_DNA"/>
</dbReference>